<keyword evidence="3" id="KW-0732">Signal</keyword>
<evidence type="ECO:0008006" key="6">
    <source>
        <dbReference type="Google" id="ProtNLM"/>
    </source>
</evidence>
<feature type="signal peptide" evidence="3">
    <location>
        <begin position="1"/>
        <end position="24"/>
    </location>
</feature>
<dbReference type="AlphaFoldDB" id="A0A841PEH0"/>
<proteinExistence type="predicted"/>
<evidence type="ECO:0000256" key="3">
    <source>
        <dbReference type="SAM" id="SignalP"/>
    </source>
</evidence>
<accession>A0A841PEH0</accession>
<dbReference type="EMBL" id="JACHEF010000002">
    <property type="protein sequence ID" value="MBB6409220.1"/>
    <property type="molecule type" value="Genomic_DNA"/>
</dbReference>
<feature type="transmembrane region" description="Helical" evidence="2">
    <location>
        <begin position="95"/>
        <end position="115"/>
    </location>
</feature>
<sequence length="225" mass="24114">MLPSAKRAILSTIALAGAVLPAHAHVGAGLTSSFTAGFAHPLRFDHVTVMIAVGLWAAQKGGRAIWALPAAFIAVMLAGAGFGLAHVPVLFVEPAILASIVALGLMVALAVDLPARVASPLSRPSASSTVTRTERRSRPEPAGWSTWPASQCRLLCCMFSAYRPHLLWVRGCRAWCAGRALLARAWCRPRPWHDLELRHDAGRSLDANDWAEAHRRLGLAGRMGR</sequence>
<keyword evidence="2" id="KW-0812">Transmembrane</keyword>
<dbReference type="Proteomes" id="UP000556329">
    <property type="component" value="Unassembled WGS sequence"/>
</dbReference>
<gene>
    <name evidence="4" type="ORF">HNQ71_001885</name>
</gene>
<comment type="caution">
    <text evidence="4">The sequence shown here is derived from an EMBL/GenBank/DDBJ whole genome shotgun (WGS) entry which is preliminary data.</text>
</comment>
<feature type="transmembrane region" description="Helical" evidence="2">
    <location>
        <begin position="65"/>
        <end position="89"/>
    </location>
</feature>
<evidence type="ECO:0000256" key="2">
    <source>
        <dbReference type="SAM" id="Phobius"/>
    </source>
</evidence>
<name>A0A841PEH0_9HYPH</name>
<organism evidence="4 5">
    <name type="scientific">Mesorhizobium sangaii</name>
    <dbReference type="NCBI Taxonomy" id="505389"/>
    <lineage>
        <taxon>Bacteria</taxon>
        <taxon>Pseudomonadati</taxon>
        <taxon>Pseudomonadota</taxon>
        <taxon>Alphaproteobacteria</taxon>
        <taxon>Hyphomicrobiales</taxon>
        <taxon>Phyllobacteriaceae</taxon>
        <taxon>Mesorhizobium</taxon>
    </lineage>
</organism>
<protein>
    <recommendedName>
        <fullName evidence="6">HupE/UreJ family protein</fullName>
    </recommendedName>
</protein>
<evidence type="ECO:0000313" key="4">
    <source>
        <dbReference type="EMBL" id="MBB6409220.1"/>
    </source>
</evidence>
<dbReference type="InterPro" id="IPR007038">
    <property type="entry name" value="HupE_UreJ"/>
</dbReference>
<feature type="region of interest" description="Disordered" evidence="1">
    <location>
        <begin position="120"/>
        <end position="145"/>
    </location>
</feature>
<reference evidence="4 5" key="1">
    <citation type="submission" date="2020-08" db="EMBL/GenBank/DDBJ databases">
        <title>Genomic Encyclopedia of Type Strains, Phase IV (KMG-IV): sequencing the most valuable type-strain genomes for metagenomic binning, comparative biology and taxonomic classification.</title>
        <authorList>
            <person name="Goeker M."/>
        </authorList>
    </citation>
    <scope>NUCLEOTIDE SEQUENCE [LARGE SCALE GENOMIC DNA]</scope>
    <source>
        <strain evidence="4 5">DSM 100039</strain>
    </source>
</reference>
<keyword evidence="2" id="KW-1133">Transmembrane helix</keyword>
<keyword evidence="5" id="KW-1185">Reference proteome</keyword>
<evidence type="ECO:0000313" key="5">
    <source>
        <dbReference type="Proteomes" id="UP000556329"/>
    </source>
</evidence>
<feature type="chain" id="PRO_5032419918" description="HupE/UreJ family protein" evidence="3">
    <location>
        <begin position="25"/>
        <end position="225"/>
    </location>
</feature>
<keyword evidence="2" id="KW-0472">Membrane</keyword>
<evidence type="ECO:0000256" key="1">
    <source>
        <dbReference type="SAM" id="MobiDB-lite"/>
    </source>
</evidence>
<dbReference type="Pfam" id="PF04955">
    <property type="entry name" value="HupE_UreJ"/>
    <property type="match status" value="1"/>
</dbReference>